<gene>
    <name evidence="3" type="ORF">BleG1_0411</name>
</gene>
<name>A0A060LYZ3_9BACI</name>
<proteinExistence type="inferred from homology"/>
<dbReference type="eggNOG" id="COG0011">
    <property type="taxonomic scope" value="Bacteria"/>
</dbReference>
<dbReference type="EMBL" id="CP003923">
    <property type="protein sequence ID" value="AIC93019.1"/>
    <property type="molecule type" value="Genomic_DNA"/>
</dbReference>
<feature type="domain" description="Thiamine-binding protein" evidence="2">
    <location>
        <begin position="7"/>
        <end position="90"/>
    </location>
</feature>
<dbReference type="OrthoDB" id="5886358at2"/>
<evidence type="ECO:0000259" key="2">
    <source>
        <dbReference type="Pfam" id="PF01910"/>
    </source>
</evidence>
<protein>
    <recommendedName>
        <fullName evidence="2">Thiamine-binding protein domain-containing protein</fullName>
    </recommendedName>
</protein>
<dbReference type="PATRIC" id="fig|1246626.3.peg.400"/>
<dbReference type="Proteomes" id="UP000027142">
    <property type="component" value="Chromosome"/>
</dbReference>
<dbReference type="Gene3D" id="3.30.70.930">
    <property type="match status" value="1"/>
</dbReference>
<dbReference type="HOGENOM" id="CLU_137479_2_0_9"/>
<dbReference type="PANTHER" id="PTHR33777">
    <property type="entry name" value="UPF0045 PROTEIN ECM15"/>
    <property type="match status" value="1"/>
</dbReference>
<dbReference type="SUPFAM" id="SSF89957">
    <property type="entry name" value="MTH1187/YkoF-like"/>
    <property type="match status" value="1"/>
</dbReference>
<dbReference type="InterPro" id="IPR002767">
    <property type="entry name" value="Thiamine_BP"/>
</dbReference>
<evidence type="ECO:0000313" key="3">
    <source>
        <dbReference type="EMBL" id="AIC93019.1"/>
    </source>
</evidence>
<sequence length="91" mass="10018">MSTVLAGIQLLPNLKEDHTGGMIDHSLQLVEKSGLRYEVGPLETVVEGDLDSVMSLIQSIQEDAIQTGADELLSHVKIHYRKDGVSFEDKK</sequence>
<evidence type="ECO:0000313" key="4">
    <source>
        <dbReference type="Proteomes" id="UP000027142"/>
    </source>
</evidence>
<dbReference type="GO" id="GO:0005829">
    <property type="term" value="C:cytosol"/>
    <property type="evidence" value="ECO:0007669"/>
    <property type="project" value="TreeGrafter"/>
</dbReference>
<dbReference type="STRING" id="1246626.BleG1_0411"/>
<organism evidence="3 4">
    <name type="scientific">Shouchella lehensis G1</name>
    <dbReference type="NCBI Taxonomy" id="1246626"/>
    <lineage>
        <taxon>Bacteria</taxon>
        <taxon>Bacillati</taxon>
        <taxon>Bacillota</taxon>
        <taxon>Bacilli</taxon>
        <taxon>Bacillales</taxon>
        <taxon>Bacillaceae</taxon>
        <taxon>Shouchella</taxon>
    </lineage>
</organism>
<reference evidence="3 4" key="1">
    <citation type="journal article" date="2014" name="Gene">
        <title>A comparative genomic analysis of the alkalitolerant soil bacterium Bacillus lehensis G1.</title>
        <authorList>
            <person name="Noor Y.M."/>
            <person name="Samsulrizal N.H."/>
            <person name="Jema'on N.A."/>
            <person name="Low K.O."/>
            <person name="Ramli A.N."/>
            <person name="Alias N.I."/>
            <person name="Damis S.I."/>
            <person name="Fuzi S.F."/>
            <person name="Isa M.N."/>
            <person name="Murad A.M."/>
            <person name="Raih M.F."/>
            <person name="Bakar F.D."/>
            <person name="Najimudin N."/>
            <person name="Mahadi N.M."/>
            <person name="Illias R.M."/>
        </authorList>
    </citation>
    <scope>NUCLEOTIDE SEQUENCE [LARGE SCALE GENOMIC DNA]</scope>
    <source>
        <strain evidence="3 4">G1</strain>
    </source>
</reference>
<dbReference type="AlphaFoldDB" id="A0A060LYZ3"/>
<dbReference type="KEGG" id="ble:BleG1_0411"/>
<dbReference type="InterPro" id="IPR051614">
    <property type="entry name" value="UPF0045_domain"/>
</dbReference>
<comment type="similarity">
    <text evidence="1">Belongs to the UPF0045 family.</text>
</comment>
<keyword evidence="4" id="KW-1185">Reference proteome</keyword>
<dbReference type="PANTHER" id="PTHR33777:SF1">
    <property type="entry name" value="UPF0045 PROTEIN ECM15"/>
    <property type="match status" value="1"/>
</dbReference>
<dbReference type="Pfam" id="PF01910">
    <property type="entry name" value="Thiamine_BP"/>
    <property type="match status" value="1"/>
</dbReference>
<dbReference type="RefSeq" id="WP_038476614.1">
    <property type="nucleotide sequence ID" value="NZ_CP003923.1"/>
</dbReference>
<dbReference type="InterPro" id="IPR029756">
    <property type="entry name" value="MTH1187/YkoF-like"/>
</dbReference>
<evidence type="ECO:0000256" key="1">
    <source>
        <dbReference type="ARBA" id="ARBA00010272"/>
    </source>
</evidence>
<accession>A0A060LYZ3</accession>